<evidence type="ECO:0000313" key="3">
    <source>
        <dbReference type="EMBL" id="OTG22526.1"/>
    </source>
</evidence>
<feature type="region of interest" description="Disordered" evidence="1">
    <location>
        <begin position="93"/>
        <end position="117"/>
    </location>
</feature>
<gene>
    <name evidence="3" type="ORF">HannXRQ_Chr06g0172481</name>
    <name evidence="2" type="ORF">HanXRQr2_Chr06g0249991</name>
</gene>
<keyword evidence="4" id="KW-1185">Reference proteome</keyword>
<dbReference type="AlphaFoldDB" id="A0A251UI28"/>
<dbReference type="Gramene" id="mRNA:HanXRQr2_Chr06g0249991">
    <property type="protein sequence ID" value="mRNA:HanXRQr2_Chr06g0249991"/>
    <property type="gene ID" value="HanXRQr2_Chr06g0249991"/>
</dbReference>
<proteinExistence type="predicted"/>
<accession>A0A251UI28</accession>
<dbReference type="InParanoid" id="A0A251UI28"/>
<protein>
    <submittedName>
        <fullName evidence="3">Uncharacterized protein</fullName>
    </submittedName>
</protein>
<dbReference type="EMBL" id="MNCJ02000321">
    <property type="protein sequence ID" value="KAF5801600.1"/>
    <property type="molecule type" value="Genomic_DNA"/>
</dbReference>
<reference evidence="2" key="3">
    <citation type="submission" date="2020-06" db="EMBL/GenBank/DDBJ databases">
        <title>Helianthus annuus Genome sequencing and assembly Release 2.</title>
        <authorList>
            <person name="Gouzy J."/>
            <person name="Langlade N."/>
            <person name="Munos S."/>
        </authorList>
    </citation>
    <scope>NUCLEOTIDE SEQUENCE</scope>
    <source>
        <tissue evidence="2">Leaves</tissue>
    </source>
</reference>
<organism evidence="3 4">
    <name type="scientific">Helianthus annuus</name>
    <name type="common">Common sunflower</name>
    <dbReference type="NCBI Taxonomy" id="4232"/>
    <lineage>
        <taxon>Eukaryota</taxon>
        <taxon>Viridiplantae</taxon>
        <taxon>Streptophyta</taxon>
        <taxon>Embryophyta</taxon>
        <taxon>Tracheophyta</taxon>
        <taxon>Spermatophyta</taxon>
        <taxon>Magnoliopsida</taxon>
        <taxon>eudicotyledons</taxon>
        <taxon>Gunneridae</taxon>
        <taxon>Pentapetalae</taxon>
        <taxon>asterids</taxon>
        <taxon>campanulids</taxon>
        <taxon>Asterales</taxon>
        <taxon>Asteraceae</taxon>
        <taxon>Asteroideae</taxon>
        <taxon>Heliantheae alliance</taxon>
        <taxon>Heliantheae</taxon>
        <taxon>Helianthus</taxon>
    </lineage>
</organism>
<dbReference type="Proteomes" id="UP000215914">
    <property type="component" value="Chromosome 6"/>
</dbReference>
<evidence type="ECO:0000256" key="1">
    <source>
        <dbReference type="SAM" id="MobiDB-lite"/>
    </source>
</evidence>
<reference evidence="2 4" key="1">
    <citation type="journal article" date="2017" name="Nature">
        <title>The sunflower genome provides insights into oil metabolism, flowering and Asterid evolution.</title>
        <authorList>
            <person name="Badouin H."/>
            <person name="Gouzy J."/>
            <person name="Grassa C.J."/>
            <person name="Murat F."/>
            <person name="Staton S.E."/>
            <person name="Cottret L."/>
            <person name="Lelandais-Briere C."/>
            <person name="Owens G.L."/>
            <person name="Carrere S."/>
            <person name="Mayjonade B."/>
            <person name="Legrand L."/>
            <person name="Gill N."/>
            <person name="Kane N.C."/>
            <person name="Bowers J.E."/>
            <person name="Hubner S."/>
            <person name="Bellec A."/>
            <person name="Berard A."/>
            <person name="Berges H."/>
            <person name="Blanchet N."/>
            <person name="Boniface M.C."/>
            <person name="Brunel D."/>
            <person name="Catrice O."/>
            <person name="Chaidir N."/>
            <person name="Claudel C."/>
            <person name="Donnadieu C."/>
            <person name="Faraut T."/>
            <person name="Fievet G."/>
            <person name="Helmstetter N."/>
            <person name="King M."/>
            <person name="Knapp S.J."/>
            <person name="Lai Z."/>
            <person name="Le Paslier M.C."/>
            <person name="Lippi Y."/>
            <person name="Lorenzon L."/>
            <person name="Mandel J.R."/>
            <person name="Marage G."/>
            <person name="Marchand G."/>
            <person name="Marquand E."/>
            <person name="Bret-Mestries E."/>
            <person name="Morien E."/>
            <person name="Nambeesan S."/>
            <person name="Nguyen T."/>
            <person name="Pegot-Espagnet P."/>
            <person name="Pouilly N."/>
            <person name="Raftis F."/>
            <person name="Sallet E."/>
            <person name="Schiex T."/>
            <person name="Thomas J."/>
            <person name="Vandecasteele C."/>
            <person name="Vares D."/>
            <person name="Vear F."/>
            <person name="Vautrin S."/>
            <person name="Crespi M."/>
            <person name="Mangin B."/>
            <person name="Burke J.M."/>
            <person name="Salse J."/>
            <person name="Munos S."/>
            <person name="Vincourt P."/>
            <person name="Rieseberg L.H."/>
            <person name="Langlade N.B."/>
        </authorList>
    </citation>
    <scope>NUCLEOTIDE SEQUENCE [LARGE SCALE GENOMIC DNA]</scope>
    <source>
        <strain evidence="4">cv. SF193</strain>
        <tissue evidence="2">Leaves</tissue>
    </source>
</reference>
<feature type="compositionally biased region" description="Basic and acidic residues" evidence="1">
    <location>
        <begin position="93"/>
        <end position="108"/>
    </location>
</feature>
<dbReference type="EMBL" id="CM007895">
    <property type="protein sequence ID" value="OTG22526.1"/>
    <property type="molecule type" value="Genomic_DNA"/>
</dbReference>
<evidence type="ECO:0000313" key="2">
    <source>
        <dbReference type="EMBL" id="KAF5801600.1"/>
    </source>
</evidence>
<name>A0A251UI28_HELAN</name>
<sequence length="117" mass="13287">MMWGEQPPYKESVKIVDGNKLWFSFGPSSFFLSMFKKTEPKGKASAICDENQSSKVDPKGITNVVVDENQTLKVKSKFEMDLDKFFIPKNKFHESESSSKSKSEHDQRQSNSVSVSL</sequence>
<reference evidence="3" key="2">
    <citation type="submission" date="2017-02" db="EMBL/GenBank/DDBJ databases">
        <title>Sunflower complete genome.</title>
        <authorList>
            <person name="Langlade N."/>
            <person name="Munos S."/>
        </authorList>
    </citation>
    <scope>NUCLEOTIDE SEQUENCE [LARGE SCALE GENOMIC DNA]</scope>
    <source>
        <tissue evidence="3">Leaves</tissue>
    </source>
</reference>
<evidence type="ECO:0000313" key="4">
    <source>
        <dbReference type="Proteomes" id="UP000215914"/>
    </source>
</evidence>